<name>A0A022RR88_ERYGU</name>
<proteinExistence type="predicted"/>
<accession>A0A022RR88</accession>
<gene>
    <name evidence="1" type="ORF">MIMGU_mgv1a0007034mg</name>
</gene>
<sequence length="14" mass="1561">IFGSPAIYEVSFCK</sequence>
<dbReference type="EMBL" id="KI630297">
    <property type="protein sequence ID" value="EYU42288.1"/>
    <property type="molecule type" value="Genomic_DNA"/>
</dbReference>
<feature type="non-terminal residue" evidence="1">
    <location>
        <position position="1"/>
    </location>
</feature>
<reference evidence="1 2" key="1">
    <citation type="journal article" date="2013" name="Proc. Natl. Acad. Sci. U.S.A.">
        <title>Fine-scale variation in meiotic recombination in Mimulus inferred from population shotgun sequencing.</title>
        <authorList>
            <person name="Hellsten U."/>
            <person name="Wright K.M."/>
            <person name="Jenkins J."/>
            <person name="Shu S."/>
            <person name="Yuan Y."/>
            <person name="Wessler S.R."/>
            <person name="Schmutz J."/>
            <person name="Willis J.H."/>
            <person name="Rokhsar D.S."/>
        </authorList>
    </citation>
    <scope>NUCLEOTIDE SEQUENCE [LARGE SCALE GENOMIC DNA]</scope>
    <source>
        <strain evidence="2">cv. DUN x IM62</strain>
    </source>
</reference>
<feature type="non-terminal residue" evidence="1">
    <location>
        <position position="14"/>
    </location>
</feature>
<evidence type="ECO:0000313" key="2">
    <source>
        <dbReference type="Proteomes" id="UP000030748"/>
    </source>
</evidence>
<protein>
    <submittedName>
        <fullName evidence="1">Uncharacterized protein</fullName>
    </submittedName>
</protein>
<organism evidence="1 2">
    <name type="scientific">Erythranthe guttata</name>
    <name type="common">Yellow monkey flower</name>
    <name type="synonym">Mimulus guttatus</name>
    <dbReference type="NCBI Taxonomy" id="4155"/>
    <lineage>
        <taxon>Eukaryota</taxon>
        <taxon>Viridiplantae</taxon>
        <taxon>Streptophyta</taxon>
        <taxon>Embryophyta</taxon>
        <taxon>Tracheophyta</taxon>
        <taxon>Spermatophyta</taxon>
        <taxon>Magnoliopsida</taxon>
        <taxon>eudicotyledons</taxon>
        <taxon>Gunneridae</taxon>
        <taxon>Pentapetalae</taxon>
        <taxon>asterids</taxon>
        <taxon>lamiids</taxon>
        <taxon>Lamiales</taxon>
        <taxon>Phrymaceae</taxon>
        <taxon>Erythranthe</taxon>
    </lineage>
</organism>
<evidence type="ECO:0000313" key="1">
    <source>
        <dbReference type="EMBL" id="EYU42288.1"/>
    </source>
</evidence>
<dbReference type="Proteomes" id="UP000030748">
    <property type="component" value="Unassembled WGS sequence"/>
</dbReference>
<keyword evidence="2" id="KW-1185">Reference proteome</keyword>